<evidence type="ECO:0000256" key="2">
    <source>
        <dbReference type="ARBA" id="ARBA00022692"/>
    </source>
</evidence>
<reference evidence="11" key="1">
    <citation type="journal article" date="2006" name="Science">
        <title>Ancient noncoding elements conserved in the human genome.</title>
        <authorList>
            <person name="Venkatesh B."/>
            <person name="Kirkness E.F."/>
            <person name="Loh Y.H."/>
            <person name="Halpern A.L."/>
            <person name="Lee A.P."/>
            <person name="Johnson J."/>
            <person name="Dandona N."/>
            <person name="Viswanathan L.D."/>
            <person name="Tay A."/>
            <person name="Venter J.C."/>
            <person name="Strausberg R.L."/>
            <person name="Brenner S."/>
        </authorList>
    </citation>
    <scope>NUCLEOTIDE SEQUENCE [LARGE SCALE GENOMIC DNA]</scope>
</reference>
<dbReference type="GeneTree" id="ENSGT00950000182933"/>
<reference evidence="10" key="5">
    <citation type="submission" date="2025-09" db="UniProtKB">
        <authorList>
            <consortium name="Ensembl"/>
        </authorList>
    </citation>
    <scope>IDENTIFICATION</scope>
</reference>
<reference evidence="11" key="3">
    <citation type="journal article" date="2014" name="Nature">
        <title>Elephant shark genome provides unique insights into gnathostome evolution.</title>
        <authorList>
            <consortium name="International Elephant Shark Genome Sequencing Consortium"/>
            <person name="Venkatesh B."/>
            <person name="Lee A.P."/>
            <person name="Ravi V."/>
            <person name="Maurya A.K."/>
            <person name="Lian M.M."/>
            <person name="Swann J.B."/>
            <person name="Ohta Y."/>
            <person name="Flajnik M.F."/>
            <person name="Sutoh Y."/>
            <person name="Kasahara M."/>
            <person name="Hoon S."/>
            <person name="Gangu V."/>
            <person name="Roy S.W."/>
            <person name="Irimia M."/>
            <person name="Korzh V."/>
            <person name="Kondrychyn I."/>
            <person name="Lim Z.W."/>
            <person name="Tay B.H."/>
            <person name="Tohari S."/>
            <person name="Kong K.W."/>
            <person name="Ho S."/>
            <person name="Lorente-Galdos B."/>
            <person name="Quilez J."/>
            <person name="Marques-Bonet T."/>
            <person name="Raney B.J."/>
            <person name="Ingham P.W."/>
            <person name="Tay A."/>
            <person name="Hillier L.W."/>
            <person name="Minx P."/>
            <person name="Boehm T."/>
            <person name="Wilson R.K."/>
            <person name="Brenner S."/>
            <person name="Warren W.C."/>
        </authorList>
    </citation>
    <scope>NUCLEOTIDE SEQUENCE [LARGE SCALE GENOMIC DNA]</scope>
</reference>
<reference evidence="11" key="2">
    <citation type="journal article" date="2007" name="PLoS Biol.">
        <title>Survey sequencing and comparative analysis of the elephant shark (Callorhinchus milii) genome.</title>
        <authorList>
            <person name="Venkatesh B."/>
            <person name="Kirkness E.F."/>
            <person name="Loh Y.H."/>
            <person name="Halpern A.L."/>
            <person name="Lee A.P."/>
            <person name="Johnson J."/>
            <person name="Dandona N."/>
            <person name="Viswanathan L.D."/>
            <person name="Tay A."/>
            <person name="Venter J.C."/>
            <person name="Strausberg R.L."/>
            <person name="Brenner S."/>
        </authorList>
    </citation>
    <scope>NUCLEOTIDE SEQUENCE [LARGE SCALE GENOMIC DNA]</scope>
</reference>
<dbReference type="InterPro" id="IPR047123">
    <property type="entry name" value="MYADM-like"/>
</dbReference>
<feature type="transmembrane region" description="Helical" evidence="8">
    <location>
        <begin position="80"/>
        <end position="101"/>
    </location>
</feature>
<keyword evidence="5 7" id="KW-0472">Membrane</keyword>
<keyword evidence="3" id="KW-0677">Repeat</keyword>
<evidence type="ECO:0000256" key="1">
    <source>
        <dbReference type="ARBA" id="ARBA00004141"/>
    </source>
</evidence>
<dbReference type="InParanoid" id="A0A4W3KKQ4"/>
<evidence type="ECO:0000313" key="10">
    <source>
        <dbReference type="Ensembl" id="ENSCMIP00000049075.1"/>
    </source>
</evidence>
<feature type="transmembrane region" description="Helical" evidence="8">
    <location>
        <begin position="39"/>
        <end position="60"/>
    </location>
</feature>
<evidence type="ECO:0000313" key="11">
    <source>
        <dbReference type="Proteomes" id="UP000314986"/>
    </source>
</evidence>
<keyword evidence="4 8" id="KW-1133">Transmembrane helix</keyword>
<feature type="transmembrane region" description="Helical" evidence="8">
    <location>
        <begin position="180"/>
        <end position="205"/>
    </location>
</feature>
<dbReference type="AlphaFoldDB" id="A0A4W3KKQ4"/>
<dbReference type="Ensembl" id="ENSCMIT00000049753.1">
    <property type="protein sequence ID" value="ENSCMIP00000049075.1"/>
    <property type="gene ID" value="ENSCMIG00000020012.1"/>
</dbReference>
<feature type="transmembrane region" description="Helical" evidence="8">
    <location>
        <begin position="260"/>
        <end position="279"/>
    </location>
</feature>
<keyword evidence="2 7" id="KW-0812">Transmembrane</keyword>
<feature type="domain" description="MARVEL" evidence="9">
    <location>
        <begin position="7"/>
        <end position="143"/>
    </location>
</feature>
<dbReference type="PANTHER" id="PTHR17068:SF3">
    <property type="entry name" value="MYELOID-ASSOCIATED DIFFERENTIATION MARKER"/>
    <property type="match status" value="1"/>
</dbReference>
<feature type="transmembrane region" description="Helical" evidence="8">
    <location>
        <begin position="217"/>
        <end position="240"/>
    </location>
</feature>
<evidence type="ECO:0000256" key="8">
    <source>
        <dbReference type="SAM" id="Phobius"/>
    </source>
</evidence>
<keyword evidence="11" id="KW-1185">Reference proteome</keyword>
<reference evidence="10" key="4">
    <citation type="submission" date="2025-08" db="UniProtKB">
        <authorList>
            <consortium name="Ensembl"/>
        </authorList>
    </citation>
    <scope>IDENTIFICATION</scope>
</reference>
<comment type="similarity">
    <text evidence="6">Belongs to the MAL family.</text>
</comment>
<sequence length="288" mass="32218">FVTLFRSLSSPETMVHLLQMLLTCITFSLVARDGPGNPYYTFAMFSWCFSFGASALIFLLEFTQLHSLVSFSWKNLPVTVATFSSLMTMASSITYPLFVVYEAQCEKAWVQIKCHRMLAASAFSCLASLAYCAEVYMSTGRAGEPGRYMATPPGILKVLQVFSACVIFMALSQLESDKVWVYWYCVGLVCVSLSLSLGVIITILGECRGRCPMPFNRLLVGTSAASLLMYLALATLWGLQLRENQSWECTSLKDVCQSELVSAIMIFLNLIWYTADFVFSIKLMRPWS</sequence>
<evidence type="ECO:0000259" key="9">
    <source>
        <dbReference type="PROSITE" id="PS51225"/>
    </source>
</evidence>
<dbReference type="GO" id="GO:0016020">
    <property type="term" value="C:membrane"/>
    <property type="evidence" value="ECO:0007669"/>
    <property type="project" value="UniProtKB-SubCell"/>
</dbReference>
<feature type="transmembrane region" description="Helical" evidence="8">
    <location>
        <begin position="14"/>
        <end position="32"/>
    </location>
</feature>
<proteinExistence type="inferred from homology"/>
<dbReference type="OMA" id="CLLPFDR"/>
<dbReference type="PANTHER" id="PTHR17068">
    <property type="entry name" value="MYELOID-ASSOCIATED DIFFERENTIATION MARKER MYADM FAMILY MEMBER"/>
    <property type="match status" value="1"/>
</dbReference>
<dbReference type="InterPro" id="IPR008253">
    <property type="entry name" value="Marvel"/>
</dbReference>
<evidence type="ECO:0000256" key="5">
    <source>
        <dbReference type="ARBA" id="ARBA00023136"/>
    </source>
</evidence>
<name>A0A4W3KKQ4_CALMI</name>
<evidence type="ECO:0000256" key="4">
    <source>
        <dbReference type="ARBA" id="ARBA00022989"/>
    </source>
</evidence>
<organism evidence="10 11">
    <name type="scientific">Callorhinchus milii</name>
    <name type="common">Ghost shark</name>
    <dbReference type="NCBI Taxonomy" id="7868"/>
    <lineage>
        <taxon>Eukaryota</taxon>
        <taxon>Metazoa</taxon>
        <taxon>Chordata</taxon>
        <taxon>Craniata</taxon>
        <taxon>Vertebrata</taxon>
        <taxon>Chondrichthyes</taxon>
        <taxon>Holocephali</taxon>
        <taxon>Chimaeriformes</taxon>
        <taxon>Callorhinchidae</taxon>
        <taxon>Callorhinchus</taxon>
    </lineage>
</organism>
<accession>A0A4W3KKQ4</accession>
<dbReference type="Pfam" id="PF01284">
    <property type="entry name" value="MARVEL"/>
    <property type="match status" value="2"/>
</dbReference>
<evidence type="ECO:0000256" key="6">
    <source>
        <dbReference type="ARBA" id="ARBA00034721"/>
    </source>
</evidence>
<protein>
    <recommendedName>
        <fullName evidence="9">MARVEL domain-containing protein</fullName>
    </recommendedName>
</protein>
<feature type="domain" description="MARVEL" evidence="9">
    <location>
        <begin position="148"/>
        <end position="285"/>
    </location>
</feature>
<evidence type="ECO:0000256" key="3">
    <source>
        <dbReference type="ARBA" id="ARBA00022737"/>
    </source>
</evidence>
<feature type="transmembrane region" description="Helical" evidence="8">
    <location>
        <begin position="155"/>
        <end position="174"/>
    </location>
</feature>
<comment type="subcellular location">
    <subcellularLocation>
        <location evidence="1">Membrane</location>
        <topology evidence="1">Multi-pass membrane protein</topology>
    </subcellularLocation>
</comment>
<dbReference type="PROSITE" id="PS51225">
    <property type="entry name" value="MARVEL"/>
    <property type="match status" value="2"/>
</dbReference>
<evidence type="ECO:0000256" key="7">
    <source>
        <dbReference type="PROSITE-ProRule" id="PRU00581"/>
    </source>
</evidence>
<dbReference type="Proteomes" id="UP000314986">
    <property type="component" value="Unassembled WGS sequence"/>
</dbReference>